<evidence type="ECO:0000256" key="3">
    <source>
        <dbReference type="ARBA" id="ARBA00022525"/>
    </source>
</evidence>
<dbReference type="OrthoDB" id="671595at2759"/>
<dbReference type="InterPro" id="IPR000215">
    <property type="entry name" value="Serpin_fam"/>
</dbReference>
<keyword evidence="12" id="KW-0812">Transmembrane</keyword>
<reference evidence="15" key="1">
    <citation type="submission" date="2025-08" db="UniProtKB">
        <authorList>
            <consortium name="RefSeq"/>
        </authorList>
    </citation>
    <scope>IDENTIFICATION</scope>
</reference>
<feature type="region of interest" description="Disordered" evidence="11">
    <location>
        <begin position="39"/>
        <end position="68"/>
    </location>
</feature>
<keyword evidence="3" id="KW-0964">Secreted</keyword>
<proteinExistence type="inferred from homology"/>
<evidence type="ECO:0000256" key="4">
    <source>
        <dbReference type="ARBA" id="ARBA00022729"/>
    </source>
</evidence>
<dbReference type="PANTHER" id="PTHR11461">
    <property type="entry name" value="SERINE PROTEASE INHIBITOR, SERPIN"/>
    <property type="match status" value="1"/>
</dbReference>
<evidence type="ECO:0000259" key="13">
    <source>
        <dbReference type="SMART" id="SM00093"/>
    </source>
</evidence>
<feature type="compositionally biased region" description="Basic residues" evidence="11">
    <location>
        <begin position="49"/>
        <end position="66"/>
    </location>
</feature>
<evidence type="ECO:0000256" key="10">
    <source>
        <dbReference type="RuleBase" id="RU000411"/>
    </source>
</evidence>
<sequence length="437" mass="49951">MFEVERNTLCSRGIMSRTIFQMCVLATVLTVVHTSHKEKHNSFSLTHPSHSHHHQQHHHHQHHHHNNSQLLYEGNRDFAFRLYKHMETPRSKNLLFSPLSISVALAALSLGAEGETNQQIFSGLGFNNSNIAKEQVHQAFQSLLEDLRSKTAVELNTGTALFLKETFKPHLEFLENLKRFYNSDSLTTDFTKTAEATEMINNYVKEKTNGKINKMVDSLSPDTIMFLLSYIYFKGKWMIPFNPRHTTQDKFQVDPNTSVSVQMMYKKGQFNVYHDRTLSTHVLQLRFTNGVSMMLALPENNLEELEAKISPNDVSKWQHWMRKSEYSIYVPKLSIKTSYTLKDVLSTLGMSKMFRPEADFSGISEDQIFVSEVVHQATLDVDEAGATATAATGMILVPLSFQPSVILKFDHPFMVFIVSDDNNSILFMGKIQNPAEE</sequence>
<dbReference type="FunFam" id="2.30.39.10:FF:000003">
    <property type="entry name" value="alpha-1-antitrypsin isoform X1"/>
    <property type="match status" value="1"/>
</dbReference>
<protein>
    <recommendedName>
        <fullName evidence="7">Thyroxine-binding globulin</fullName>
    </recommendedName>
    <alternativeName>
        <fullName evidence="9">Serpin A7</fullName>
    </alternativeName>
    <alternativeName>
        <fullName evidence="8">T4-binding globulin</fullName>
    </alternativeName>
</protein>
<dbReference type="FunCoup" id="A0A6J2WSX0">
    <property type="interactions" value="2"/>
</dbReference>
<accession>A0A6J2WSX0</accession>
<evidence type="ECO:0000256" key="5">
    <source>
        <dbReference type="ARBA" id="ARBA00023180"/>
    </source>
</evidence>
<dbReference type="PROSITE" id="PS00284">
    <property type="entry name" value="SERPIN"/>
    <property type="match status" value="1"/>
</dbReference>
<dbReference type="FunFam" id="3.30.497.10:FF:000001">
    <property type="entry name" value="Serine protease inhibitor"/>
    <property type="match status" value="1"/>
</dbReference>
<dbReference type="Gene3D" id="2.30.39.10">
    <property type="entry name" value="Alpha-1-antitrypsin, domain 1"/>
    <property type="match status" value="1"/>
</dbReference>
<dbReference type="InterPro" id="IPR042178">
    <property type="entry name" value="Serpin_sf_1"/>
</dbReference>
<dbReference type="InterPro" id="IPR042185">
    <property type="entry name" value="Serpin_sf_2"/>
</dbReference>
<dbReference type="GeneID" id="115827608"/>
<dbReference type="RefSeq" id="XP_030647354.1">
    <property type="nucleotide sequence ID" value="XM_030791494.1"/>
</dbReference>
<keyword evidence="4" id="KW-0732">Signal</keyword>
<comment type="similarity">
    <text evidence="2 10">Belongs to the serpin family.</text>
</comment>
<dbReference type="SUPFAM" id="SSF56574">
    <property type="entry name" value="Serpins"/>
    <property type="match status" value="1"/>
</dbReference>
<dbReference type="AlphaFoldDB" id="A0A6J2WSX0"/>
<evidence type="ECO:0000313" key="14">
    <source>
        <dbReference type="Proteomes" id="UP000504632"/>
    </source>
</evidence>
<comment type="function">
    <text evidence="6">Major thyroid hormone transport protein in serum.</text>
</comment>
<keyword evidence="5" id="KW-0325">Glycoprotein</keyword>
<dbReference type="InParanoid" id="A0A6J2WSX0"/>
<feature type="domain" description="Serpin" evidence="13">
    <location>
        <begin position="80"/>
        <end position="434"/>
    </location>
</feature>
<dbReference type="PANTHER" id="PTHR11461:SF375">
    <property type="entry name" value="THYROXINE-BINDING GLOBULIN"/>
    <property type="match status" value="1"/>
</dbReference>
<dbReference type="SMART" id="SM00093">
    <property type="entry name" value="SERPIN"/>
    <property type="match status" value="1"/>
</dbReference>
<dbReference type="GO" id="GO:0005615">
    <property type="term" value="C:extracellular space"/>
    <property type="evidence" value="ECO:0007669"/>
    <property type="project" value="InterPro"/>
</dbReference>
<evidence type="ECO:0000256" key="1">
    <source>
        <dbReference type="ARBA" id="ARBA00004613"/>
    </source>
</evidence>
<keyword evidence="12" id="KW-0472">Membrane</keyword>
<organism evidence="14 15">
    <name type="scientific">Chanos chanos</name>
    <name type="common">Milkfish</name>
    <name type="synonym">Mugil chanos</name>
    <dbReference type="NCBI Taxonomy" id="29144"/>
    <lineage>
        <taxon>Eukaryota</taxon>
        <taxon>Metazoa</taxon>
        <taxon>Chordata</taxon>
        <taxon>Craniata</taxon>
        <taxon>Vertebrata</taxon>
        <taxon>Euteleostomi</taxon>
        <taxon>Actinopterygii</taxon>
        <taxon>Neopterygii</taxon>
        <taxon>Teleostei</taxon>
        <taxon>Ostariophysi</taxon>
        <taxon>Gonorynchiformes</taxon>
        <taxon>Chanidae</taxon>
        <taxon>Chanos</taxon>
    </lineage>
</organism>
<dbReference type="PRINTS" id="PR00780">
    <property type="entry name" value="LEUSERPINII"/>
</dbReference>
<evidence type="ECO:0000256" key="2">
    <source>
        <dbReference type="ARBA" id="ARBA00009500"/>
    </source>
</evidence>
<dbReference type="InterPro" id="IPR023795">
    <property type="entry name" value="Serpin_CS"/>
</dbReference>
<dbReference type="Pfam" id="PF00079">
    <property type="entry name" value="Serpin"/>
    <property type="match status" value="1"/>
</dbReference>
<evidence type="ECO:0000313" key="15">
    <source>
        <dbReference type="RefSeq" id="XP_030647354.1"/>
    </source>
</evidence>
<dbReference type="InterPro" id="IPR023796">
    <property type="entry name" value="Serpin_dom"/>
</dbReference>
<feature type="transmembrane region" description="Helical" evidence="12">
    <location>
        <begin position="14"/>
        <end position="32"/>
    </location>
</feature>
<evidence type="ECO:0000256" key="12">
    <source>
        <dbReference type="SAM" id="Phobius"/>
    </source>
</evidence>
<evidence type="ECO:0000256" key="6">
    <source>
        <dbReference type="ARBA" id="ARBA00037352"/>
    </source>
</evidence>
<keyword evidence="14" id="KW-1185">Reference proteome</keyword>
<name>A0A6J2WSX0_CHACN</name>
<dbReference type="InterPro" id="IPR036186">
    <property type="entry name" value="Serpin_sf"/>
</dbReference>
<evidence type="ECO:0000256" key="9">
    <source>
        <dbReference type="ARBA" id="ARBA00043177"/>
    </source>
</evidence>
<evidence type="ECO:0000256" key="7">
    <source>
        <dbReference type="ARBA" id="ARBA00039512"/>
    </source>
</evidence>
<comment type="subcellular location">
    <subcellularLocation>
        <location evidence="1">Secreted</location>
    </subcellularLocation>
</comment>
<evidence type="ECO:0000256" key="8">
    <source>
        <dbReference type="ARBA" id="ARBA00042967"/>
    </source>
</evidence>
<gene>
    <name evidence="15" type="primary">LOC115827608</name>
</gene>
<keyword evidence="12" id="KW-1133">Transmembrane helix</keyword>
<dbReference type="Proteomes" id="UP000504632">
    <property type="component" value="Chromosome 14"/>
</dbReference>
<dbReference type="GO" id="GO:0004867">
    <property type="term" value="F:serine-type endopeptidase inhibitor activity"/>
    <property type="evidence" value="ECO:0007669"/>
    <property type="project" value="InterPro"/>
</dbReference>
<evidence type="ECO:0000256" key="11">
    <source>
        <dbReference type="SAM" id="MobiDB-lite"/>
    </source>
</evidence>
<dbReference type="Gene3D" id="3.30.497.10">
    <property type="entry name" value="Antithrombin, subunit I, domain 2"/>
    <property type="match status" value="1"/>
</dbReference>